<name>A0A7X1E826_9BACT</name>
<evidence type="ECO:0000313" key="1">
    <source>
        <dbReference type="EMBL" id="MBC2604327.1"/>
    </source>
</evidence>
<dbReference type="AlphaFoldDB" id="A0A7X1E826"/>
<dbReference type="RefSeq" id="WP_185694940.1">
    <property type="nucleotide sequence ID" value="NZ_JACHVA010000143.1"/>
</dbReference>
<organism evidence="1 2">
    <name type="scientific">Puniceicoccus vermicola</name>
    <dbReference type="NCBI Taxonomy" id="388746"/>
    <lineage>
        <taxon>Bacteria</taxon>
        <taxon>Pseudomonadati</taxon>
        <taxon>Verrucomicrobiota</taxon>
        <taxon>Opitutia</taxon>
        <taxon>Puniceicoccales</taxon>
        <taxon>Puniceicoccaceae</taxon>
        <taxon>Puniceicoccus</taxon>
    </lineage>
</organism>
<comment type="caution">
    <text evidence="1">The sequence shown here is derived from an EMBL/GenBank/DDBJ whole genome shotgun (WGS) entry which is preliminary data.</text>
</comment>
<protein>
    <submittedName>
        <fullName evidence="1">MYG1 family protein</fullName>
    </submittedName>
</protein>
<dbReference type="Proteomes" id="UP000525652">
    <property type="component" value="Unassembled WGS sequence"/>
</dbReference>
<dbReference type="InterPro" id="IPR003226">
    <property type="entry name" value="MYG1_exonuclease"/>
</dbReference>
<proteinExistence type="predicted"/>
<evidence type="ECO:0000313" key="2">
    <source>
        <dbReference type="Proteomes" id="UP000525652"/>
    </source>
</evidence>
<dbReference type="Pfam" id="PF03690">
    <property type="entry name" value="MYG1_exonuc"/>
    <property type="match status" value="1"/>
</dbReference>
<dbReference type="EMBL" id="JACHVA010000143">
    <property type="protein sequence ID" value="MBC2604327.1"/>
    <property type="molecule type" value="Genomic_DNA"/>
</dbReference>
<keyword evidence="2" id="KW-1185">Reference proteome</keyword>
<sequence>MSIRAIVTHPGGAHKDEFLACAALLAENPVPISRRDPTPENLADPTIAVVDIGHQHDPELCNFDHHQFPRDHVPTCALSLVLQKLDLYEDAQKFCDWLEVVEWFDCRGLKDTAEWLGTDRDTLAKLNSPVDSGILRRFASCTEHQPGEPIWELMRMIGQDMIEYISGLRTRLTFVDQHAEFWTIEGSEESFKALFMPRTDPLPDDPAVGLFRYVQQQGLENEVLAMIYPDSRGTGYGLRRFSDDPRLDFTQIESEPDVHFAHARGFIAKSSADSVERLKELVSAAWIS</sequence>
<reference evidence="1 2" key="1">
    <citation type="submission" date="2020-07" db="EMBL/GenBank/DDBJ databases">
        <authorList>
            <person name="Feng X."/>
        </authorList>
    </citation>
    <scope>NUCLEOTIDE SEQUENCE [LARGE SCALE GENOMIC DNA]</scope>
    <source>
        <strain evidence="1 2">JCM14086</strain>
    </source>
</reference>
<gene>
    <name evidence="1" type="ORF">H5P30_21315</name>
</gene>
<accession>A0A7X1E826</accession>